<dbReference type="OMA" id="GMVMATR"/>
<dbReference type="InParanoid" id="Q0UG09"/>
<comment type="subcellular location">
    <subcellularLocation>
        <location evidence="1">Membrane</location>
        <topology evidence="1">Multi-pass membrane protein</topology>
    </subcellularLocation>
</comment>
<feature type="transmembrane region" description="Helical" evidence="6">
    <location>
        <begin position="111"/>
        <end position="131"/>
    </location>
</feature>
<dbReference type="eggNOG" id="KOG0255">
    <property type="taxonomic scope" value="Eukaryota"/>
</dbReference>
<evidence type="ECO:0000256" key="4">
    <source>
        <dbReference type="ARBA" id="ARBA00023136"/>
    </source>
</evidence>
<feature type="transmembrane region" description="Helical" evidence="6">
    <location>
        <begin position="301"/>
        <end position="321"/>
    </location>
</feature>
<keyword evidence="4 6" id="KW-0472">Membrane</keyword>
<feature type="region of interest" description="Disordered" evidence="5">
    <location>
        <begin position="15"/>
        <end position="49"/>
    </location>
</feature>
<dbReference type="GeneID" id="5976502"/>
<feature type="domain" description="Major facilitator superfamily (MFS) profile" evidence="7">
    <location>
        <begin position="77"/>
        <end position="513"/>
    </location>
</feature>
<keyword evidence="2 6" id="KW-0812">Transmembrane</keyword>
<keyword evidence="3 6" id="KW-1133">Transmembrane helix</keyword>
<dbReference type="AlphaFoldDB" id="Q0UG09"/>
<dbReference type="PROSITE" id="PS50850">
    <property type="entry name" value="MFS"/>
    <property type="match status" value="1"/>
</dbReference>
<dbReference type="KEGG" id="pno:SNOG_09305"/>
<feature type="transmembrane region" description="Helical" evidence="6">
    <location>
        <begin position="407"/>
        <end position="430"/>
    </location>
</feature>
<gene>
    <name evidence="8" type="ORF">SNOG_09305</name>
</gene>
<feature type="transmembrane region" description="Helical" evidence="6">
    <location>
        <begin position="236"/>
        <end position="254"/>
    </location>
</feature>
<dbReference type="GO" id="GO:0055085">
    <property type="term" value="P:transmembrane transport"/>
    <property type="evidence" value="ECO:0000318"/>
    <property type="project" value="GO_Central"/>
</dbReference>
<dbReference type="InterPro" id="IPR036259">
    <property type="entry name" value="MFS_trans_sf"/>
</dbReference>
<dbReference type="InterPro" id="IPR011701">
    <property type="entry name" value="MFS"/>
</dbReference>
<dbReference type="Proteomes" id="UP000001055">
    <property type="component" value="Unassembled WGS sequence"/>
</dbReference>
<name>Q0UG09_PHANO</name>
<feature type="transmembrane region" description="Helical" evidence="6">
    <location>
        <begin position="71"/>
        <end position="91"/>
    </location>
</feature>
<proteinExistence type="predicted"/>
<feature type="compositionally biased region" description="Basic and acidic residues" evidence="5">
    <location>
        <begin position="26"/>
        <end position="35"/>
    </location>
</feature>
<dbReference type="EMBL" id="CH445338">
    <property type="protein sequence ID" value="EAT83497.1"/>
    <property type="molecule type" value="Genomic_DNA"/>
</dbReference>
<protein>
    <recommendedName>
        <fullName evidence="7">Major facilitator superfamily (MFS) profile domain-containing protein</fullName>
    </recommendedName>
</protein>
<feature type="transmembrane region" description="Helical" evidence="6">
    <location>
        <begin position="143"/>
        <end position="160"/>
    </location>
</feature>
<evidence type="ECO:0000256" key="3">
    <source>
        <dbReference type="ARBA" id="ARBA00022989"/>
    </source>
</evidence>
<feature type="transmembrane region" description="Helical" evidence="6">
    <location>
        <begin position="475"/>
        <end position="494"/>
    </location>
</feature>
<reference evidence="9" key="1">
    <citation type="journal article" date="2007" name="Plant Cell">
        <title>Dothideomycete-plant interactions illuminated by genome sequencing and EST analysis of the wheat pathogen Stagonospora nodorum.</title>
        <authorList>
            <person name="Hane J.K."/>
            <person name="Lowe R.G."/>
            <person name="Solomon P.S."/>
            <person name="Tan K.C."/>
            <person name="Schoch C.L."/>
            <person name="Spatafora J.W."/>
            <person name="Crous P.W."/>
            <person name="Kodira C."/>
            <person name="Birren B.W."/>
            <person name="Galagan J.E."/>
            <person name="Torriani S.F."/>
            <person name="McDonald B.A."/>
            <person name="Oliver R.P."/>
        </authorList>
    </citation>
    <scope>NUCLEOTIDE SEQUENCE [LARGE SCALE GENOMIC DNA]</scope>
    <source>
        <strain evidence="9">SN15 / ATCC MYA-4574 / FGSC 10173</strain>
    </source>
</reference>
<evidence type="ECO:0000313" key="9">
    <source>
        <dbReference type="Proteomes" id="UP000001055"/>
    </source>
</evidence>
<evidence type="ECO:0000256" key="2">
    <source>
        <dbReference type="ARBA" id="ARBA00022692"/>
    </source>
</evidence>
<dbReference type="Gene3D" id="1.20.1720.10">
    <property type="entry name" value="Multidrug resistance protein D"/>
    <property type="match status" value="1"/>
</dbReference>
<evidence type="ECO:0000259" key="7">
    <source>
        <dbReference type="PROSITE" id="PS50850"/>
    </source>
</evidence>
<dbReference type="SUPFAM" id="SSF103473">
    <property type="entry name" value="MFS general substrate transporter"/>
    <property type="match status" value="1"/>
</dbReference>
<dbReference type="VEuPathDB" id="FungiDB:JI435_093050"/>
<dbReference type="PANTHER" id="PTHR23502">
    <property type="entry name" value="MAJOR FACILITATOR SUPERFAMILY"/>
    <property type="match status" value="1"/>
</dbReference>
<feature type="transmembrane region" description="Helical" evidence="6">
    <location>
        <begin position="382"/>
        <end position="401"/>
    </location>
</feature>
<dbReference type="GO" id="GO:0022857">
    <property type="term" value="F:transmembrane transporter activity"/>
    <property type="evidence" value="ECO:0000318"/>
    <property type="project" value="GO_Central"/>
</dbReference>
<dbReference type="Pfam" id="PF07690">
    <property type="entry name" value="MFS_1"/>
    <property type="match status" value="1"/>
</dbReference>
<feature type="transmembrane region" description="Helical" evidence="6">
    <location>
        <begin position="172"/>
        <end position="189"/>
    </location>
</feature>
<sequence length="513" mass="56367">MWTLVQKRRIKQSVERTRAFSPRTSRSIEADESQKQEPASADTGIPPNHHDTILVECTSSSDPLDPRNWPLARRLTTLCILSLLVFTQAWAGSSSSLAHDKAAAQFNVCSVGMDFSTAAYLFGLGSGSLFTGPLSETGGRAPVYLVFSFAFLLFELGAALSKTFEGVVVCRYFVGLASSGALGINGASVGDMFNEVERTMWFPVLAWVNVIPPVIAPIVGGWVVNQPHLDWVWTEWITLIISAFAFLVAFLFLPETLEGEISTRGLGARISTPPSTPKPHPFSVDYNTTSRLQLRFATTEPAILALGGFLVLLYILLFSFLSGFDYIFKRTYALDPLQEGACFASILLGATTFTLTTPLFYRQTRRLTDHDLHAPINPEYRLWPAIATAPLLPISLFWLGWTNYSHISIYSGLAACFCFGVVLNAMYVASYQYIIDSYGEHAAIALSSITMMRYIIAGGMVMAARPMYDGIGVHWTMTLLGCVATLLVPGPYLLRRWGGKLREKSRSAKGGEA</sequence>
<evidence type="ECO:0000313" key="8">
    <source>
        <dbReference type="EMBL" id="EAT83497.1"/>
    </source>
</evidence>
<evidence type="ECO:0000256" key="5">
    <source>
        <dbReference type="SAM" id="MobiDB-lite"/>
    </source>
</evidence>
<dbReference type="HOGENOM" id="CLU_008455_11_1_1"/>
<dbReference type="RefSeq" id="XP_001799601.1">
    <property type="nucleotide sequence ID" value="XM_001799549.1"/>
</dbReference>
<feature type="transmembrane region" description="Helical" evidence="6">
    <location>
        <begin position="341"/>
        <end position="361"/>
    </location>
</feature>
<feature type="transmembrane region" description="Helical" evidence="6">
    <location>
        <begin position="201"/>
        <end position="224"/>
    </location>
</feature>
<dbReference type="InterPro" id="IPR020846">
    <property type="entry name" value="MFS_dom"/>
</dbReference>
<organism evidence="8 9">
    <name type="scientific">Phaeosphaeria nodorum (strain SN15 / ATCC MYA-4574 / FGSC 10173)</name>
    <name type="common">Glume blotch fungus</name>
    <name type="synonym">Parastagonospora nodorum</name>
    <dbReference type="NCBI Taxonomy" id="321614"/>
    <lineage>
        <taxon>Eukaryota</taxon>
        <taxon>Fungi</taxon>
        <taxon>Dikarya</taxon>
        <taxon>Ascomycota</taxon>
        <taxon>Pezizomycotina</taxon>
        <taxon>Dothideomycetes</taxon>
        <taxon>Pleosporomycetidae</taxon>
        <taxon>Pleosporales</taxon>
        <taxon>Pleosporineae</taxon>
        <taxon>Phaeosphaeriaceae</taxon>
        <taxon>Parastagonospora</taxon>
    </lineage>
</organism>
<feature type="transmembrane region" description="Helical" evidence="6">
    <location>
        <begin position="442"/>
        <end position="463"/>
    </location>
</feature>
<dbReference type="GO" id="GO:0005886">
    <property type="term" value="C:plasma membrane"/>
    <property type="evidence" value="ECO:0000318"/>
    <property type="project" value="GO_Central"/>
</dbReference>
<dbReference type="PANTHER" id="PTHR23502:SF188">
    <property type="entry name" value="MAJOR FACILITATOR SUPERFAMILY (MFS) PROFILE DOMAIN-CONTAINING PROTEIN"/>
    <property type="match status" value="1"/>
</dbReference>
<evidence type="ECO:0000256" key="1">
    <source>
        <dbReference type="ARBA" id="ARBA00004141"/>
    </source>
</evidence>
<accession>Q0UG09</accession>
<evidence type="ECO:0000256" key="6">
    <source>
        <dbReference type="SAM" id="Phobius"/>
    </source>
</evidence>